<feature type="compositionally biased region" description="Low complexity" evidence="1">
    <location>
        <begin position="175"/>
        <end position="205"/>
    </location>
</feature>
<name>A0ABW3EVP9_9ACTN</name>
<feature type="transmembrane region" description="Helical" evidence="2">
    <location>
        <begin position="82"/>
        <end position="105"/>
    </location>
</feature>
<dbReference type="RefSeq" id="WP_378304523.1">
    <property type="nucleotide sequence ID" value="NZ_JBHTJA010000089.1"/>
</dbReference>
<sequence length="314" mass="33476">MNKEAVQRLREPAAWVLLAAAGVHLLAGIIRLLGGNGEFTSRAYDESVGGVFTEVFIVAMVVLAVLLTTWGTATRQARNITMGALGVLGGILLFGVISWLGGMLAEGPDSIYKLTTFLIGASKVAVMGVGVWFVLTVFQGMQPARPKPQPQMQQGYPDFGYQQGPPGQPQPQPQPGQFGQPGQQPGYPQQGPPQQYQQYGQPGQPGQTGGQGEQPQQYGQPQQQYGQPQQFGQPGQQQYGQQPGYQQPGQPGQTGPGAQSEDEMGEWTRAYGGGSPAAPEQGPQGTQPAPPQAGEQRPEDGGDWYRDDRPPAPQ</sequence>
<feature type="compositionally biased region" description="Low complexity" evidence="1">
    <location>
        <begin position="276"/>
        <end position="295"/>
    </location>
</feature>
<evidence type="ECO:0000256" key="2">
    <source>
        <dbReference type="SAM" id="Phobius"/>
    </source>
</evidence>
<comment type="caution">
    <text evidence="3">The sequence shown here is derived from an EMBL/GenBank/DDBJ whole genome shotgun (WGS) entry which is preliminary data.</text>
</comment>
<feature type="region of interest" description="Disordered" evidence="1">
    <location>
        <begin position="144"/>
        <end position="314"/>
    </location>
</feature>
<protein>
    <submittedName>
        <fullName evidence="3">Uncharacterized protein</fullName>
    </submittedName>
</protein>
<keyword evidence="2" id="KW-0812">Transmembrane</keyword>
<evidence type="ECO:0000256" key="1">
    <source>
        <dbReference type="SAM" id="MobiDB-lite"/>
    </source>
</evidence>
<feature type="compositionally biased region" description="Basic and acidic residues" evidence="1">
    <location>
        <begin position="296"/>
        <end position="314"/>
    </location>
</feature>
<dbReference type="Proteomes" id="UP001596972">
    <property type="component" value="Unassembled WGS sequence"/>
</dbReference>
<proteinExistence type="predicted"/>
<feature type="transmembrane region" description="Helical" evidence="2">
    <location>
        <begin position="12"/>
        <end position="30"/>
    </location>
</feature>
<organism evidence="3 4">
    <name type="scientific">Actinomadura sediminis</name>
    <dbReference type="NCBI Taxonomy" id="1038904"/>
    <lineage>
        <taxon>Bacteria</taxon>
        <taxon>Bacillati</taxon>
        <taxon>Actinomycetota</taxon>
        <taxon>Actinomycetes</taxon>
        <taxon>Streptosporangiales</taxon>
        <taxon>Thermomonosporaceae</taxon>
        <taxon>Actinomadura</taxon>
    </lineage>
</organism>
<evidence type="ECO:0000313" key="3">
    <source>
        <dbReference type="EMBL" id="MFD0904548.1"/>
    </source>
</evidence>
<feature type="transmembrane region" description="Helical" evidence="2">
    <location>
        <begin position="50"/>
        <end position="70"/>
    </location>
</feature>
<feature type="compositionally biased region" description="Low complexity" evidence="1">
    <location>
        <begin position="153"/>
        <end position="165"/>
    </location>
</feature>
<accession>A0ABW3EVP9</accession>
<evidence type="ECO:0000313" key="4">
    <source>
        <dbReference type="Proteomes" id="UP001596972"/>
    </source>
</evidence>
<keyword evidence="4" id="KW-1185">Reference proteome</keyword>
<dbReference type="EMBL" id="JBHTJA010000089">
    <property type="protein sequence ID" value="MFD0904548.1"/>
    <property type="molecule type" value="Genomic_DNA"/>
</dbReference>
<reference evidence="4" key="1">
    <citation type="journal article" date="2019" name="Int. J. Syst. Evol. Microbiol.">
        <title>The Global Catalogue of Microorganisms (GCM) 10K type strain sequencing project: providing services to taxonomists for standard genome sequencing and annotation.</title>
        <authorList>
            <consortium name="The Broad Institute Genomics Platform"/>
            <consortium name="The Broad Institute Genome Sequencing Center for Infectious Disease"/>
            <person name="Wu L."/>
            <person name="Ma J."/>
        </authorList>
    </citation>
    <scope>NUCLEOTIDE SEQUENCE [LARGE SCALE GENOMIC DNA]</scope>
    <source>
        <strain evidence="4">JCM 31202</strain>
    </source>
</reference>
<keyword evidence="2" id="KW-1133">Transmembrane helix</keyword>
<feature type="transmembrane region" description="Helical" evidence="2">
    <location>
        <begin position="117"/>
        <end position="138"/>
    </location>
</feature>
<feature type="compositionally biased region" description="Low complexity" evidence="1">
    <location>
        <begin position="213"/>
        <end position="257"/>
    </location>
</feature>
<keyword evidence="2" id="KW-0472">Membrane</keyword>
<gene>
    <name evidence="3" type="ORF">ACFQ11_29480</name>
</gene>